<organism evidence="5 6">
    <name type="scientific">Segatella oulorum</name>
    <dbReference type="NCBI Taxonomy" id="28136"/>
    <lineage>
        <taxon>Bacteria</taxon>
        <taxon>Pseudomonadati</taxon>
        <taxon>Bacteroidota</taxon>
        <taxon>Bacteroidia</taxon>
        <taxon>Bacteroidales</taxon>
        <taxon>Prevotellaceae</taxon>
        <taxon>Segatella</taxon>
    </lineage>
</organism>
<keyword evidence="2 5" id="KW-0238">DNA-binding</keyword>
<keyword evidence="3" id="KW-0804">Transcription</keyword>
<dbReference type="Proteomes" id="UP000190065">
    <property type="component" value="Unassembled WGS sequence"/>
</dbReference>
<reference evidence="5 6" key="1">
    <citation type="submission" date="2017-02" db="EMBL/GenBank/DDBJ databases">
        <authorList>
            <person name="Peterson S.W."/>
        </authorList>
    </citation>
    <scope>NUCLEOTIDE SEQUENCE [LARGE SCALE GENOMIC DNA]</scope>
    <source>
        <strain evidence="5 6">ATCC 43324</strain>
    </source>
</reference>
<evidence type="ECO:0000313" key="6">
    <source>
        <dbReference type="Proteomes" id="UP000190065"/>
    </source>
</evidence>
<keyword evidence="1" id="KW-0805">Transcription regulation</keyword>
<sequence>MSETNPHPTDHMPPHAAMRPKIAIIDNNVLATIGLKSLLQNVMPIADIETFSTLNELETAGAQQFIHYFVALKIMLENRPFFLAQHQKTIVLTTEQTHEHKVMEFKTLCISTSEEQLVKAILQLEQYGHPGGRNLPEMPKALKTKLLTDREIEVLALIAQGFINKEIGRQLNIGLTTVISHRKNITEKLGMKSVSALTIYAVMHGYVDINKI</sequence>
<dbReference type="SUPFAM" id="SSF46894">
    <property type="entry name" value="C-terminal effector domain of the bipartite response regulators"/>
    <property type="match status" value="1"/>
</dbReference>
<dbReference type="InterPro" id="IPR036388">
    <property type="entry name" value="WH-like_DNA-bd_sf"/>
</dbReference>
<name>A0A1T4QNJ7_9BACT</name>
<dbReference type="CDD" id="cd06170">
    <property type="entry name" value="LuxR_C_like"/>
    <property type="match status" value="1"/>
</dbReference>
<dbReference type="InterPro" id="IPR016032">
    <property type="entry name" value="Sig_transdc_resp-reg_C-effctor"/>
</dbReference>
<dbReference type="EMBL" id="FUXK01000023">
    <property type="protein sequence ID" value="SKA04818.1"/>
    <property type="molecule type" value="Genomic_DNA"/>
</dbReference>
<dbReference type="InterPro" id="IPR000792">
    <property type="entry name" value="Tscrpt_reg_LuxR_C"/>
</dbReference>
<accession>A0A1T4QNJ7</accession>
<dbReference type="Pfam" id="PF00196">
    <property type="entry name" value="GerE"/>
    <property type="match status" value="1"/>
</dbReference>
<dbReference type="GO" id="GO:0003677">
    <property type="term" value="F:DNA binding"/>
    <property type="evidence" value="ECO:0007669"/>
    <property type="project" value="UniProtKB-KW"/>
</dbReference>
<dbReference type="Gene3D" id="1.10.10.10">
    <property type="entry name" value="Winged helix-like DNA-binding domain superfamily/Winged helix DNA-binding domain"/>
    <property type="match status" value="1"/>
</dbReference>
<proteinExistence type="predicted"/>
<evidence type="ECO:0000256" key="1">
    <source>
        <dbReference type="ARBA" id="ARBA00023015"/>
    </source>
</evidence>
<dbReference type="GO" id="GO:0006355">
    <property type="term" value="P:regulation of DNA-templated transcription"/>
    <property type="evidence" value="ECO:0007669"/>
    <property type="project" value="InterPro"/>
</dbReference>
<dbReference type="RefSeq" id="WP_025070806.1">
    <property type="nucleotide sequence ID" value="NZ_FUXK01000023.1"/>
</dbReference>
<dbReference type="PRINTS" id="PR00038">
    <property type="entry name" value="HTHLUXR"/>
</dbReference>
<evidence type="ECO:0000256" key="3">
    <source>
        <dbReference type="ARBA" id="ARBA00023163"/>
    </source>
</evidence>
<dbReference type="PROSITE" id="PS00622">
    <property type="entry name" value="HTH_LUXR_1"/>
    <property type="match status" value="1"/>
</dbReference>
<evidence type="ECO:0000259" key="4">
    <source>
        <dbReference type="PROSITE" id="PS50043"/>
    </source>
</evidence>
<dbReference type="PANTHER" id="PTHR44688">
    <property type="entry name" value="DNA-BINDING TRANSCRIPTIONAL ACTIVATOR DEVR_DOSR"/>
    <property type="match status" value="1"/>
</dbReference>
<dbReference type="STRING" id="28136.SAMN02745202_01875"/>
<dbReference type="eggNOG" id="COG2197">
    <property type="taxonomic scope" value="Bacteria"/>
</dbReference>
<dbReference type="AlphaFoldDB" id="A0A1T4QNJ7"/>
<dbReference type="PANTHER" id="PTHR44688:SF16">
    <property type="entry name" value="DNA-BINDING TRANSCRIPTIONAL ACTIVATOR DEVR_DOSR"/>
    <property type="match status" value="1"/>
</dbReference>
<dbReference type="PROSITE" id="PS50043">
    <property type="entry name" value="HTH_LUXR_2"/>
    <property type="match status" value="1"/>
</dbReference>
<evidence type="ECO:0000313" key="5">
    <source>
        <dbReference type="EMBL" id="SKA04818.1"/>
    </source>
</evidence>
<dbReference type="SMART" id="SM00421">
    <property type="entry name" value="HTH_LUXR"/>
    <property type="match status" value="1"/>
</dbReference>
<gene>
    <name evidence="5" type="ORF">SAMN02745202_01875</name>
</gene>
<feature type="domain" description="HTH luxR-type" evidence="4">
    <location>
        <begin position="140"/>
        <end position="205"/>
    </location>
</feature>
<protein>
    <submittedName>
        <fullName evidence="5">DNA-binding response regulator, NarL/FixJ family, contains REC and HTH domains</fullName>
    </submittedName>
</protein>
<evidence type="ECO:0000256" key="2">
    <source>
        <dbReference type="ARBA" id="ARBA00023125"/>
    </source>
</evidence>